<dbReference type="GO" id="GO:0005886">
    <property type="term" value="C:plasma membrane"/>
    <property type="evidence" value="ECO:0007669"/>
    <property type="project" value="UniProtKB-SubCell"/>
</dbReference>
<evidence type="ECO:0000256" key="3">
    <source>
        <dbReference type="ARBA" id="ARBA00012438"/>
    </source>
</evidence>
<dbReference type="Pfam" id="PF00486">
    <property type="entry name" value="Trans_reg_C"/>
    <property type="match status" value="1"/>
</dbReference>
<dbReference type="Gene3D" id="6.10.340.10">
    <property type="match status" value="1"/>
</dbReference>
<dbReference type="SUPFAM" id="SSF55874">
    <property type="entry name" value="ATPase domain of HSP90 chaperone/DNA topoisomerase II/histidine kinase"/>
    <property type="match status" value="1"/>
</dbReference>
<dbReference type="PROSITE" id="PS50885">
    <property type="entry name" value="HAMP"/>
    <property type="match status" value="1"/>
</dbReference>
<dbReference type="GO" id="GO:0005524">
    <property type="term" value="F:ATP binding"/>
    <property type="evidence" value="ECO:0007669"/>
    <property type="project" value="UniProtKB-KW"/>
</dbReference>
<keyword evidence="14" id="KW-0804">Transcription</keyword>
<dbReference type="SUPFAM" id="SSF158472">
    <property type="entry name" value="HAMP domain-like"/>
    <property type="match status" value="1"/>
</dbReference>
<feature type="transmembrane region" description="Helical" evidence="17">
    <location>
        <begin position="394"/>
        <end position="415"/>
    </location>
</feature>
<keyword evidence="7" id="KW-0547">Nucleotide-binding</keyword>
<feature type="domain" description="HAMP" evidence="20">
    <location>
        <begin position="417"/>
        <end position="470"/>
    </location>
</feature>
<comment type="caution">
    <text evidence="22">The sequence shown here is derived from an EMBL/GenBank/DDBJ whole genome shotgun (WGS) entry which is preliminary data.</text>
</comment>
<evidence type="ECO:0000313" key="22">
    <source>
        <dbReference type="EMBL" id="RIE00675.1"/>
    </source>
</evidence>
<feature type="transmembrane region" description="Helical" evidence="17">
    <location>
        <begin position="240"/>
        <end position="261"/>
    </location>
</feature>
<feature type="domain" description="OmpR/PhoB-type" evidence="21">
    <location>
        <begin position="126"/>
        <end position="225"/>
    </location>
</feature>
<dbReference type="InterPro" id="IPR005467">
    <property type="entry name" value="His_kinase_dom"/>
</dbReference>
<dbReference type="GO" id="GO:0003677">
    <property type="term" value="F:DNA binding"/>
    <property type="evidence" value="ECO:0007669"/>
    <property type="project" value="UniProtKB-UniRule"/>
</dbReference>
<keyword evidence="10" id="KW-0902">Two-component regulatory system</keyword>
<dbReference type="InterPro" id="IPR036388">
    <property type="entry name" value="WH-like_DNA-bd_sf"/>
</dbReference>
<keyword evidence="17" id="KW-0812">Transmembrane</keyword>
<dbReference type="EMBL" id="QXJM01000049">
    <property type="protein sequence ID" value="RIE00675.1"/>
    <property type="molecule type" value="Genomic_DNA"/>
</dbReference>
<protein>
    <recommendedName>
        <fullName evidence="3">histidine kinase</fullName>
        <ecNumber evidence="3">2.7.13.3</ecNumber>
    </recommendedName>
</protein>
<dbReference type="Proteomes" id="UP000266340">
    <property type="component" value="Unassembled WGS sequence"/>
</dbReference>
<dbReference type="PROSITE" id="PS50110">
    <property type="entry name" value="RESPONSE_REGULATORY"/>
    <property type="match status" value="1"/>
</dbReference>
<evidence type="ECO:0000256" key="13">
    <source>
        <dbReference type="ARBA" id="ARBA00023136"/>
    </source>
</evidence>
<dbReference type="InterPro" id="IPR036890">
    <property type="entry name" value="HATPase_C_sf"/>
</dbReference>
<reference evidence="22 23" key="1">
    <citation type="submission" date="2018-09" db="EMBL/GenBank/DDBJ databases">
        <title>Cohnella cavernae sp. nov., isolated from a karst cave.</title>
        <authorList>
            <person name="Zhu H."/>
        </authorList>
    </citation>
    <scope>NUCLEOTIDE SEQUENCE [LARGE SCALE GENOMIC DNA]</scope>
    <source>
        <strain evidence="22 23">K2E09-144</strain>
    </source>
</reference>
<dbReference type="CDD" id="cd00082">
    <property type="entry name" value="HisKA"/>
    <property type="match status" value="1"/>
</dbReference>
<keyword evidence="6" id="KW-0808">Transferase</keyword>
<comment type="catalytic activity">
    <reaction evidence="1">
        <text>ATP + protein L-histidine = ADP + protein N-phospho-L-histidine.</text>
        <dbReference type="EC" id="2.7.13.3"/>
    </reaction>
</comment>
<sequence length="695" mass="77729">MQSIMIVEDEEALSRVLAAYVRKAGFDCRICRDGNEAVESFDAAQPSLVLLDVLLPGRNGWEVLRHIRSKSACPVIMLTAMSDVGDRIAGLNEGADDYIPKPFEPDEVVARIHAVLRRPPRSLVSSEQVVFGSFRIDLKSRTVFLNGASLSVTPRDLALLMFLAEHPNQIFNREQLIEKVWGIDYDGSDRAVDLAIKRLRKQLLHWPPEEGEIRTLRGTGISSMRTSPIRRRTLLSRWTFRYVLTLFIGLLTIGLASILWIRQETVHDRKQSLREFSQVASQYVTDGKGSIAVPKDFYEWIDRTQRLYQLPGQFSLTVFDRGDAPVFIKKAPLIAAGSSTPNIDSKPVLTDRIQTARTGGHYVLIAPVMSNHSPIGSIVIAYSYSDLANVNQNYVLIVSLLLCAGLLGWTIIYFLSWNLRKPIVQLSEALNKMEAGDYKVTVPDRVKEKEIHELLVSFQTMAARLGTLEELRTELLAGVTHELKTPVASIHGLIRAVRDQVVTDREAEEFLDISLEQTRRLQNMVTDLLDFNSFASGAISVRQDSIDLGKLLSEIAYQWELLYQEEGVEVAVDIPERACMAVGDASRIQQIAVNLLNNSRQAFQGRGSIVIALSEHSEKFCEISIRDDGPGIPEAEQAHIFERYYRGESKKLSIGGLGLGLTYSRMLAIAMKGELNLKISSPKGTAFQLLLPKQL</sequence>
<dbReference type="CDD" id="cd00075">
    <property type="entry name" value="HATPase"/>
    <property type="match status" value="1"/>
</dbReference>
<organism evidence="22 23">
    <name type="scientific">Cohnella faecalis</name>
    <dbReference type="NCBI Taxonomy" id="2315694"/>
    <lineage>
        <taxon>Bacteria</taxon>
        <taxon>Bacillati</taxon>
        <taxon>Bacillota</taxon>
        <taxon>Bacilli</taxon>
        <taxon>Bacillales</taxon>
        <taxon>Paenibacillaceae</taxon>
        <taxon>Cohnella</taxon>
    </lineage>
</organism>
<dbReference type="EC" id="2.7.13.3" evidence="3"/>
<evidence type="ECO:0000256" key="2">
    <source>
        <dbReference type="ARBA" id="ARBA00004651"/>
    </source>
</evidence>
<dbReference type="Gene3D" id="1.10.287.130">
    <property type="match status" value="1"/>
</dbReference>
<evidence type="ECO:0000256" key="5">
    <source>
        <dbReference type="ARBA" id="ARBA00022553"/>
    </source>
</evidence>
<evidence type="ECO:0000256" key="6">
    <source>
        <dbReference type="ARBA" id="ARBA00022679"/>
    </source>
</evidence>
<dbReference type="Gene3D" id="6.10.250.690">
    <property type="match status" value="1"/>
</dbReference>
<dbReference type="InterPro" id="IPR003660">
    <property type="entry name" value="HAMP_dom"/>
</dbReference>
<dbReference type="Pfam" id="PF00672">
    <property type="entry name" value="HAMP"/>
    <property type="match status" value="1"/>
</dbReference>
<dbReference type="InterPro" id="IPR036097">
    <property type="entry name" value="HisK_dim/P_sf"/>
</dbReference>
<evidence type="ECO:0000259" key="18">
    <source>
        <dbReference type="PROSITE" id="PS50109"/>
    </source>
</evidence>
<dbReference type="Pfam" id="PF02518">
    <property type="entry name" value="HATPase_c"/>
    <property type="match status" value="1"/>
</dbReference>
<evidence type="ECO:0000256" key="7">
    <source>
        <dbReference type="ARBA" id="ARBA00022741"/>
    </source>
</evidence>
<dbReference type="SUPFAM" id="SSF52172">
    <property type="entry name" value="CheY-like"/>
    <property type="match status" value="1"/>
</dbReference>
<dbReference type="Gene3D" id="3.30.565.10">
    <property type="entry name" value="Histidine kinase-like ATPase, C-terminal domain"/>
    <property type="match status" value="1"/>
</dbReference>
<evidence type="ECO:0000256" key="16">
    <source>
        <dbReference type="PROSITE-ProRule" id="PRU01091"/>
    </source>
</evidence>
<dbReference type="Gene3D" id="3.40.50.2300">
    <property type="match status" value="1"/>
</dbReference>
<dbReference type="InterPro" id="IPR001867">
    <property type="entry name" value="OmpR/PhoB-type_DNA-bd"/>
</dbReference>
<keyword evidence="5 15" id="KW-0597">Phosphoprotein</keyword>
<dbReference type="CDD" id="cd00383">
    <property type="entry name" value="trans_reg_C"/>
    <property type="match status" value="1"/>
</dbReference>
<dbReference type="Pfam" id="PF00512">
    <property type="entry name" value="HisKA"/>
    <property type="match status" value="1"/>
</dbReference>
<keyword evidence="23" id="KW-1185">Reference proteome</keyword>
<dbReference type="InterPro" id="IPR011006">
    <property type="entry name" value="CheY-like_superfamily"/>
</dbReference>
<dbReference type="Gene3D" id="1.10.10.10">
    <property type="entry name" value="Winged helix-like DNA-binding domain superfamily/Winged helix DNA-binding domain"/>
    <property type="match status" value="1"/>
</dbReference>
<dbReference type="PROSITE" id="PS50109">
    <property type="entry name" value="HIS_KIN"/>
    <property type="match status" value="1"/>
</dbReference>
<dbReference type="PANTHER" id="PTHR43547">
    <property type="entry name" value="TWO-COMPONENT HISTIDINE KINASE"/>
    <property type="match status" value="1"/>
</dbReference>
<dbReference type="GO" id="GO:0006355">
    <property type="term" value="P:regulation of DNA-templated transcription"/>
    <property type="evidence" value="ECO:0007669"/>
    <property type="project" value="InterPro"/>
</dbReference>
<keyword evidence="13 17" id="KW-0472">Membrane</keyword>
<dbReference type="InterPro" id="IPR001789">
    <property type="entry name" value="Sig_transdc_resp-reg_receiver"/>
</dbReference>
<dbReference type="PROSITE" id="PS51755">
    <property type="entry name" value="OMPR_PHOB"/>
    <property type="match status" value="1"/>
</dbReference>
<dbReference type="InterPro" id="IPR003661">
    <property type="entry name" value="HisK_dim/P_dom"/>
</dbReference>
<evidence type="ECO:0000256" key="11">
    <source>
        <dbReference type="ARBA" id="ARBA00023015"/>
    </source>
</evidence>
<dbReference type="AlphaFoldDB" id="A0A398CE17"/>
<evidence type="ECO:0000259" key="20">
    <source>
        <dbReference type="PROSITE" id="PS50885"/>
    </source>
</evidence>
<keyword evidence="11" id="KW-0805">Transcription regulation</keyword>
<dbReference type="InterPro" id="IPR003594">
    <property type="entry name" value="HATPase_dom"/>
</dbReference>
<dbReference type="PRINTS" id="PR00344">
    <property type="entry name" value="BCTRLSENSOR"/>
</dbReference>
<dbReference type="SMART" id="SM00448">
    <property type="entry name" value="REC"/>
    <property type="match status" value="1"/>
</dbReference>
<evidence type="ECO:0000256" key="1">
    <source>
        <dbReference type="ARBA" id="ARBA00000085"/>
    </source>
</evidence>
<gene>
    <name evidence="22" type="ORF">D3H35_27330</name>
</gene>
<evidence type="ECO:0000256" key="15">
    <source>
        <dbReference type="PROSITE-ProRule" id="PRU00169"/>
    </source>
</evidence>
<evidence type="ECO:0000256" key="4">
    <source>
        <dbReference type="ARBA" id="ARBA00022475"/>
    </source>
</evidence>
<feature type="domain" description="Response regulatory" evidence="19">
    <location>
        <begin position="3"/>
        <end position="116"/>
    </location>
</feature>
<evidence type="ECO:0000259" key="21">
    <source>
        <dbReference type="PROSITE" id="PS51755"/>
    </source>
</evidence>
<evidence type="ECO:0000313" key="23">
    <source>
        <dbReference type="Proteomes" id="UP000266340"/>
    </source>
</evidence>
<keyword evidence="17" id="KW-1133">Transmembrane helix</keyword>
<evidence type="ECO:0000259" key="19">
    <source>
        <dbReference type="PROSITE" id="PS50110"/>
    </source>
</evidence>
<dbReference type="Pfam" id="PF00072">
    <property type="entry name" value="Response_reg"/>
    <property type="match status" value="1"/>
</dbReference>
<evidence type="ECO:0000256" key="12">
    <source>
        <dbReference type="ARBA" id="ARBA00023125"/>
    </source>
</evidence>
<keyword evidence="9" id="KW-0067">ATP-binding</keyword>
<evidence type="ECO:0000256" key="14">
    <source>
        <dbReference type="ARBA" id="ARBA00023163"/>
    </source>
</evidence>
<feature type="DNA-binding region" description="OmpR/PhoB-type" evidence="16">
    <location>
        <begin position="126"/>
        <end position="225"/>
    </location>
</feature>
<feature type="transmembrane region" description="Helical" evidence="17">
    <location>
        <begin position="362"/>
        <end position="382"/>
    </location>
</feature>
<feature type="modified residue" description="4-aspartylphosphate" evidence="15">
    <location>
        <position position="52"/>
    </location>
</feature>
<comment type="subcellular location">
    <subcellularLocation>
        <location evidence="2">Cell membrane</location>
        <topology evidence="2">Multi-pass membrane protein</topology>
    </subcellularLocation>
</comment>
<evidence type="ECO:0000256" key="10">
    <source>
        <dbReference type="ARBA" id="ARBA00023012"/>
    </source>
</evidence>
<name>A0A398CE17_9BACL</name>
<dbReference type="SMART" id="SM00387">
    <property type="entry name" value="HATPase_c"/>
    <property type="match status" value="1"/>
</dbReference>
<dbReference type="GO" id="GO:0000155">
    <property type="term" value="F:phosphorelay sensor kinase activity"/>
    <property type="evidence" value="ECO:0007669"/>
    <property type="project" value="InterPro"/>
</dbReference>
<dbReference type="OrthoDB" id="9813151at2"/>
<dbReference type="SMART" id="SM00388">
    <property type="entry name" value="HisKA"/>
    <property type="match status" value="1"/>
</dbReference>
<keyword evidence="8" id="KW-0418">Kinase</keyword>
<keyword evidence="12 16" id="KW-0238">DNA-binding</keyword>
<keyword evidence="4" id="KW-1003">Cell membrane</keyword>
<dbReference type="InterPro" id="IPR004358">
    <property type="entry name" value="Sig_transdc_His_kin-like_C"/>
</dbReference>
<evidence type="ECO:0000256" key="17">
    <source>
        <dbReference type="SAM" id="Phobius"/>
    </source>
</evidence>
<dbReference type="SMART" id="SM00304">
    <property type="entry name" value="HAMP"/>
    <property type="match status" value="1"/>
</dbReference>
<evidence type="ECO:0000256" key="9">
    <source>
        <dbReference type="ARBA" id="ARBA00022840"/>
    </source>
</evidence>
<dbReference type="SUPFAM" id="SSF47384">
    <property type="entry name" value="Homodimeric domain of signal transducing histidine kinase"/>
    <property type="match status" value="1"/>
</dbReference>
<dbReference type="CDD" id="cd06225">
    <property type="entry name" value="HAMP"/>
    <property type="match status" value="1"/>
</dbReference>
<dbReference type="FunFam" id="3.40.50.2300:FF:000001">
    <property type="entry name" value="DNA-binding response regulator PhoB"/>
    <property type="match status" value="1"/>
</dbReference>
<evidence type="ECO:0000256" key="8">
    <source>
        <dbReference type="ARBA" id="ARBA00022777"/>
    </source>
</evidence>
<proteinExistence type="predicted"/>
<dbReference type="PANTHER" id="PTHR43547:SF2">
    <property type="entry name" value="HYBRID SIGNAL TRANSDUCTION HISTIDINE KINASE C"/>
    <property type="match status" value="1"/>
</dbReference>
<accession>A0A398CE17</accession>
<dbReference type="SMART" id="SM00862">
    <property type="entry name" value="Trans_reg_C"/>
    <property type="match status" value="1"/>
</dbReference>
<feature type="domain" description="Histidine kinase" evidence="18">
    <location>
        <begin position="478"/>
        <end position="695"/>
    </location>
</feature>